<dbReference type="SUPFAM" id="SSF52540">
    <property type="entry name" value="P-loop containing nucleoside triphosphate hydrolases"/>
    <property type="match status" value="1"/>
</dbReference>
<dbReference type="SMART" id="SM00490">
    <property type="entry name" value="HELICc"/>
    <property type="match status" value="1"/>
</dbReference>
<dbReference type="EC" id="3.6.4.13" evidence="1"/>
<dbReference type="CDD" id="cd18791">
    <property type="entry name" value="SF2_C_RHA"/>
    <property type="match status" value="1"/>
</dbReference>
<reference evidence="9 10" key="1">
    <citation type="submission" date="2018-01" db="EMBL/GenBank/DDBJ databases">
        <title>Glutamicibacter soli strain NHPC-3 Whole genome sequence and assembly.</title>
        <authorList>
            <person name="Choudhury P."/>
            <person name="Gupta D."/>
            <person name="Sengupta K."/>
            <person name="Jawed A."/>
            <person name="Sultana N."/>
            <person name="Saha P."/>
        </authorList>
    </citation>
    <scope>NUCLEOTIDE SEQUENCE [LARGE SCALE GENOMIC DNA]</scope>
    <source>
        <strain evidence="9 10">NHPC-3</strain>
    </source>
</reference>
<dbReference type="AlphaFoldDB" id="A0A365Y869"/>
<organism evidence="9 10">
    <name type="scientific">Glutamicibacter soli</name>
    <dbReference type="NCBI Taxonomy" id="453836"/>
    <lineage>
        <taxon>Bacteria</taxon>
        <taxon>Bacillati</taxon>
        <taxon>Actinomycetota</taxon>
        <taxon>Actinomycetes</taxon>
        <taxon>Micrococcales</taxon>
        <taxon>Micrococcaceae</taxon>
        <taxon>Glutamicibacter</taxon>
    </lineage>
</organism>
<dbReference type="InterPro" id="IPR027417">
    <property type="entry name" value="P-loop_NTPase"/>
</dbReference>
<evidence type="ECO:0000313" key="9">
    <source>
        <dbReference type="EMBL" id="RBL98549.1"/>
    </source>
</evidence>
<evidence type="ECO:0000256" key="1">
    <source>
        <dbReference type="ARBA" id="ARBA00012552"/>
    </source>
</evidence>
<comment type="caution">
    <text evidence="9">The sequence shown here is derived from an EMBL/GenBank/DDBJ whole genome shotgun (WGS) entry which is preliminary data.</text>
</comment>
<evidence type="ECO:0000259" key="7">
    <source>
        <dbReference type="PROSITE" id="PS51192"/>
    </source>
</evidence>
<feature type="domain" description="PRELI/MSF1" evidence="6">
    <location>
        <begin position="802"/>
        <end position="857"/>
    </location>
</feature>
<dbReference type="InterPro" id="IPR011545">
    <property type="entry name" value="DEAD/DEAH_box_helicase_dom"/>
</dbReference>
<evidence type="ECO:0000256" key="4">
    <source>
        <dbReference type="ARBA" id="ARBA00022806"/>
    </source>
</evidence>
<dbReference type="PANTHER" id="PTHR43519">
    <property type="entry name" value="ATP-DEPENDENT RNA HELICASE HRPB"/>
    <property type="match status" value="1"/>
</dbReference>
<keyword evidence="5" id="KW-0067">ATP-binding</keyword>
<dbReference type="Pfam" id="PF08482">
    <property type="entry name" value="HrpB_C"/>
    <property type="match status" value="1"/>
</dbReference>
<dbReference type="RefSeq" id="WP_113608155.1">
    <property type="nucleotide sequence ID" value="NZ_POAF01000014.1"/>
</dbReference>
<accession>A0A365Y869</accession>
<protein>
    <recommendedName>
        <fullName evidence="1">RNA helicase</fullName>
        <ecNumber evidence="1">3.6.4.13</ecNumber>
    </recommendedName>
</protein>
<dbReference type="GO" id="GO:0016787">
    <property type="term" value="F:hydrolase activity"/>
    <property type="evidence" value="ECO:0007669"/>
    <property type="project" value="UniProtKB-KW"/>
</dbReference>
<keyword evidence="10" id="KW-1185">Reference proteome</keyword>
<sequence>MSSALFDLDAVSRGLAFGPSRHELFNSVKADPAQPLVIQAPPGSGKTTIVPPTVANALAGRGLDGRVVVTQPRRVAARAAARRLAQLDGSKLGDRVGFSVRGERMLSDRTKVEFATAGLMLRRLLADPDLDGVSALIIDEVHERSIDTDLLLAMANQVSELRDDLSLVVMSATLHAQELSQLLARDAPAPVLSAQSAQFPVQELFDSFSGQRNTERGLSHDYLRHVARSALKHSELANRVAGQPVDTLVFLPGAGEVQRVCSYLEASGARSFALHSQISSREQDSILGVPDAAEPARIIVSTSIAESSVTVPRVHLVVDAGYSREPRRDEGRGFSGLVTVVSSRAAATQRAGRAGRLGPGTVVRTLDAKSFAAAPAHSTPEIRTADLVDAGLTLAAWGAPRGEGLSMWEQPPAATMRADQQVLHALDAVDESGRITALGERMSKIPTDPRTARALLEGTARFGAKAAAEVVAMLAGSERVASADLGELLAALRRTSHPGHRSWAREAKRLAALAPAGKDGNAARPQAAADAVAGICALAYPQWIARRMGPAEYLLASGTRASLPRGSHLEHFEYLAVAEVSRTGGGAMIRKAAGIDFDTACELLPQMHRIRDTAQLLDGRISARRIESFGEIELSSKPIKVTGELGLQAAQAALAEQGLAVFGTQEGFEALRRRMAVAHRLLGEPFVPMDEASLIARAEDWLTPALRQLAAGKSAAKIELHSALRTLLPWEHAHDFDELVPQRLQVPSGSRITVAYPPVGDAGPAVVSVKLQECFGMENSPKLVRQKLPVQFHLLSPAGRPLAVTDDLVSFFNGPYAQVRSEMRGRYPRHPWPENPWEHVATASTKNRLKREAGGNA</sequence>
<dbReference type="EMBL" id="POAF01000014">
    <property type="protein sequence ID" value="RBL98549.1"/>
    <property type="molecule type" value="Genomic_DNA"/>
</dbReference>
<dbReference type="PROSITE" id="PS51194">
    <property type="entry name" value="HELICASE_CTER"/>
    <property type="match status" value="1"/>
</dbReference>
<dbReference type="InterPro" id="IPR007502">
    <property type="entry name" value="Helicase-assoc_dom"/>
</dbReference>
<evidence type="ECO:0000259" key="8">
    <source>
        <dbReference type="PROSITE" id="PS51194"/>
    </source>
</evidence>
<dbReference type="NCBIfam" id="TIGR01970">
    <property type="entry name" value="DEAH_box_HrpB"/>
    <property type="match status" value="1"/>
</dbReference>
<dbReference type="SMART" id="SM00847">
    <property type="entry name" value="HA2"/>
    <property type="match status" value="1"/>
</dbReference>
<dbReference type="Pfam" id="PF04408">
    <property type="entry name" value="WHD_HA2"/>
    <property type="match status" value="1"/>
</dbReference>
<dbReference type="SMART" id="SM00487">
    <property type="entry name" value="DEXDc"/>
    <property type="match status" value="1"/>
</dbReference>
<dbReference type="Pfam" id="PF00271">
    <property type="entry name" value="Helicase_C"/>
    <property type="match status" value="1"/>
</dbReference>
<feature type="domain" description="Helicase ATP-binding" evidence="7">
    <location>
        <begin position="27"/>
        <end position="192"/>
    </location>
</feature>
<keyword evidence="2" id="KW-0547">Nucleotide-binding</keyword>
<dbReference type="InterPro" id="IPR013689">
    <property type="entry name" value="RNA_helicase_ATP-dep_HrpB_C"/>
</dbReference>
<dbReference type="GO" id="GO:0003676">
    <property type="term" value="F:nucleic acid binding"/>
    <property type="evidence" value="ECO:0007669"/>
    <property type="project" value="InterPro"/>
</dbReference>
<dbReference type="InterPro" id="IPR001650">
    <property type="entry name" value="Helicase_C-like"/>
</dbReference>
<evidence type="ECO:0000256" key="5">
    <source>
        <dbReference type="ARBA" id="ARBA00022840"/>
    </source>
</evidence>
<evidence type="ECO:0000256" key="3">
    <source>
        <dbReference type="ARBA" id="ARBA00022801"/>
    </source>
</evidence>
<keyword evidence="4 9" id="KW-0347">Helicase</keyword>
<dbReference type="Pfam" id="PF00270">
    <property type="entry name" value="DEAD"/>
    <property type="match status" value="1"/>
</dbReference>
<dbReference type="GO" id="GO:0005524">
    <property type="term" value="F:ATP binding"/>
    <property type="evidence" value="ECO:0007669"/>
    <property type="project" value="UniProtKB-KW"/>
</dbReference>
<dbReference type="PROSITE" id="PS00690">
    <property type="entry name" value="DEAH_ATP_HELICASE"/>
    <property type="match status" value="1"/>
</dbReference>
<dbReference type="PROSITE" id="PS50904">
    <property type="entry name" value="PRELI_MSF1"/>
    <property type="match status" value="1"/>
</dbReference>
<name>A0A365Y869_9MICC</name>
<dbReference type="InterPro" id="IPR014001">
    <property type="entry name" value="Helicase_ATP-bd"/>
</dbReference>
<feature type="domain" description="Helicase C-terminal" evidence="8">
    <location>
        <begin position="232"/>
        <end position="393"/>
    </location>
</feature>
<dbReference type="InterPro" id="IPR002464">
    <property type="entry name" value="DNA/RNA_helicase_DEAH_CS"/>
</dbReference>
<dbReference type="Proteomes" id="UP000252167">
    <property type="component" value="Unassembled WGS sequence"/>
</dbReference>
<dbReference type="Gene3D" id="1.20.120.1080">
    <property type="match status" value="1"/>
</dbReference>
<proteinExistence type="predicted"/>
<dbReference type="PROSITE" id="PS51192">
    <property type="entry name" value="HELICASE_ATP_BIND_1"/>
    <property type="match status" value="1"/>
</dbReference>
<dbReference type="Gene3D" id="3.40.50.300">
    <property type="entry name" value="P-loop containing nucleotide triphosphate hydrolases"/>
    <property type="match status" value="2"/>
</dbReference>
<dbReference type="InterPro" id="IPR006797">
    <property type="entry name" value="PRELI/MSF1_dom"/>
</dbReference>
<dbReference type="PIRSF" id="PIRSF005496">
    <property type="entry name" value="ATP_hel_hrpB"/>
    <property type="match status" value="1"/>
</dbReference>
<evidence type="ECO:0000256" key="2">
    <source>
        <dbReference type="ARBA" id="ARBA00022741"/>
    </source>
</evidence>
<gene>
    <name evidence="9" type="primary">hrpB</name>
    <name evidence="9" type="ORF">C1H84_17515</name>
</gene>
<evidence type="ECO:0000313" key="10">
    <source>
        <dbReference type="Proteomes" id="UP000252167"/>
    </source>
</evidence>
<dbReference type="GO" id="GO:0003724">
    <property type="term" value="F:RNA helicase activity"/>
    <property type="evidence" value="ECO:0007669"/>
    <property type="project" value="UniProtKB-EC"/>
</dbReference>
<keyword evidence="3" id="KW-0378">Hydrolase</keyword>
<evidence type="ECO:0000259" key="6">
    <source>
        <dbReference type="PROSITE" id="PS50904"/>
    </source>
</evidence>
<dbReference type="InterPro" id="IPR010225">
    <property type="entry name" value="HrpB"/>
</dbReference>
<dbReference type="PANTHER" id="PTHR43519:SF1">
    <property type="entry name" value="ATP-DEPENDENT RNA HELICASE HRPB"/>
    <property type="match status" value="1"/>
</dbReference>
<dbReference type="InterPro" id="IPR048333">
    <property type="entry name" value="HA2_WH"/>
</dbReference>